<dbReference type="SUPFAM" id="SSF64268">
    <property type="entry name" value="PX domain"/>
    <property type="match status" value="1"/>
</dbReference>
<evidence type="ECO:0000256" key="6">
    <source>
        <dbReference type="ARBA" id="ARBA00022490"/>
    </source>
</evidence>
<dbReference type="GO" id="GO:0005764">
    <property type="term" value="C:lysosome"/>
    <property type="evidence" value="ECO:0007669"/>
    <property type="project" value="UniProtKB-SubCell"/>
</dbReference>
<keyword evidence="13" id="KW-0458">Lysosome</keyword>
<dbReference type="FunFam" id="3.30.1520.10:FF:000011">
    <property type="entry name" value="Putative sorting nexin-16"/>
    <property type="match status" value="1"/>
</dbReference>
<keyword evidence="7" id="KW-0597">Phosphoprotein</keyword>
<evidence type="ECO:0000256" key="11">
    <source>
        <dbReference type="ARBA" id="ARBA00023121"/>
    </source>
</evidence>
<keyword evidence="11" id="KW-0446">Lipid-binding</keyword>
<dbReference type="PANTHER" id="PTHR22999">
    <property type="entry name" value="PX SERINE/THREONINE KINASE PXK"/>
    <property type="match status" value="1"/>
</dbReference>
<comment type="caution">
    <text evidence="19">The sequence shown here is derived from an EMBL/GenBank/DDBJ whole genome shotgun (WGS) entry which is preliminary data.</text>
</comment>
<name>A0A9J6FIM5_HAELO</name>
<sequence>MSTEADSSPQPDVPHEDDVCASKSGPAVSEHEAAHEMLRYPLSKQDRESLSSVSSDSGDVSNGHCCDVEEEGIVVIPEYNTPIIGYEVMEERARFTVFKIRVEHVETGRFWFVFRRYTDFARLSKKLKPRFPGLQLCLPPKRWFGNNFDPMFLEDRVLGLQAFVKNIMGHRDISKRQGMTIAPVREFFCLDDPPEPLDTIEESRALCENLEEEVYRLSQQLRERDAEIEVLRSELDSLRMQHGVLVKALKEPIGTCAQTSTLWTAAWRIIHESSDTRCILFSLLPFSVSGCASTPPLRDGAQARRNIQAPYPATFPCSTLPDTCTPFLSSFPLGVETARVCAFLLLSFLLRRENSHTMHTKADAESEALISASEV</sequence>
<evidence type="ECO:0000313" key="19">
    <source>
        <dbReference type="EMBL" id="KAH9362288.1"/>
    </source>
</evidence>
<proteinExistence type="predicted"/>
<dbReference type="OrthoDB" id="76516at2759"/>
<dbReference type="InterPro" id="IPR036871">
    <property type="entry name" value="PX_dom_sf"/>
</dbReference>
<evidence type="ECO:0000256" key="4">
    <source>
        <dbReference type="ARBA" id="ARBA00004496"/>
    </source>
</evidence>
<evidence type="ECO:0000313" key="20">
    <source>
        <dbReference type="Proteomes" id="UP000821853"/>
    </source>
</evidence>
<keyword evidence="20" id="KW-1185">Reference proteome</keyword>
<dbReference type="AlphaFoldDB" id="A0A9J6FIM5"/>
<dbReference type="InterPro" id="IPR051837">
    <property type="entry name" value="SortingNexin/PXDomain-PKLike"/>
</dbReference>
<dbReference type="GO" id="GO:0031901">
    <property type="term" value="C:early endosome membrane"/>
    <property type="evidence" value="ECO:0007669"/>
    <property type="project" value="UniProtKB-SubCell"/>
</dbReference>
<feature type="domain" description="PX" evidence="18">
    <location>
        <begin position="76"/>
        <end position="195"/>
    </location>
</feature>
<evidence type="ECO:0000256" key="16">
    <source>
        <dbReference type="SAM" id="Coils"/>
    </source>
</evidence>
<feature type="compositionally biased region" description="Low complexity" evidence="17">
    <location>
        <begin position="50"/>
        <end position="61"/>
    </location>
</feature>
<evidence type="ECO:0000256" key="10">
    <source>
        <dbReference type="ARBA" id="ARBA00023054"/>
    </source>
</evidence>
<evidence type="ECO:0000256" key="8">
    <source>
        <dbReference type="ARBA" id="ARBA00022753"/>
    </source>
</evidence>
<evidence type="ECO:0000256" key="13">
    <source>
        <dbReference type="ARBA" id="ARBA00023228"/>
    </source>
</evidence>
<reference evidence="19 20" key="1">
    <citation type="journal article" date="2020" name="Cell">
        <title>Large-Scale Comparative Analyses of Tick Genomes Elucidate Their Genetic Diversity and Vector Capacities.</title>
        <authorList>
            <consortium name="Tick Genome and Microbiome Consortium (TIGMIC)"/>
            <person name="Jia N."/>
            <person name="Wang J."/>
            <person name="Shi W."/>
            <person name="Du L."/>
            <person name="Sun Y."/>
            <person name="Zhan W."/>
            <person name="Jiang J.F."/>
            <person name="Wang Q."/>
            <person name="Zhang B."/>
            <person name="Ji P."/>
            <person name="Bell-Sakyi L."/>
            <person name="Cui X.M."/>
            <person name="Yuan T.T."/>
            <person name="Jiang B.G."/>
            <person name="Yang W.F."/>
            <person name="Lam T.T."/>
            <person name="Chang Q.C."/>
            <person name="Ding S.J."/>
            <person name="Wang X.J."/>
            <person name="Zhu J.G."/>
            <person name="Ruan X.D."/>
            <person name="Zhao L."/>
            <person name="Wei J.T."/>
            <person name="Ye R.Z."/>
            <person name="Que T.C."/>
            <person name="Du C.H."/>
            <person name="Zhou Y.H."/>
            <person name="Cheng J.X."/>
            <person name="Dai P.F."/>
            <person name="Guo W.B."/>
            <person name="Han X.H."/>
            <person name="Huang E.J."/>
            <person name="Li L.F."/>
            <person name="Wei W."/>
            <person name="Gao Y.C."/>
            <person name="Liu J.Z."/>
            <person name="Shao H.Z."/>
            <person name="Wang X."/>
            <person name="Wang C.C."/>
            <person name="Yang T.C."/>
            <person name="Huo Q.B."/>
            <person name="Li W."/>
            <person name="Chen H.Y."/>
            <person name="Chen S.E."/>
            <person name="Zhou L.G."/>
            <person name="Ni X.B."/>
            <person name="Tian J.H."/>
            <person name="Sheng Y."/>
            <person name="Liu T."/>
            <person name="Pan Y.S."/>
            <person name="Xia L.Y."/>
            <person name="Li J."/>
            <person name="Zhao F."/>
            <person name="Cao W.C."/>
        </authorList>
    </citation>
    <scope>NUCLEOTIDE SEQUENCE [LARGE SCALE GENOMIC DNA]</scope>
    <source>
        <strain evidence="19">HaeL-2018</strain>
    </source>
</reference>
<keyword evidence="10 16" id="KW-0175">Coiled coil</keyword>
<evidence type="ECO:0000259" key="18">
    <source>
        <dbReference type="PROSITE" id="PS50195"/>
    </source>
</evidence>
<dbReference type="GO" id="GO:0045022">
    <property type="term" value="P:early endosome to late endosome transport"/>
    <property type="evidence" value="ECO:0007669"/>
    <property type="project" value="TreeGrafter"/>
</dbReference>
<dbReference type="EMBL" id="JABSTR010000001">
    <property type="protein sequence ID" value="KAH9362288.1"/>
    <property type="molecule type" value="Genomic_DNA"/>
</dbReference>
<organism evidence="19 20">
    <name type="scientific">Haemaphysalis longicornis</name>
    <name type="common">Bush tick</name>
    <dbReference type="NCBI Taxonomy" id="44386"/>
    <lineage>
        <taxon>Eukaryota</taxon>
        <taxon>Metazoa</taxon>
        <taxon>Ecdysozoa</taxon>
        <taxon>Arthropoda</taxon>
        <taxon>Chelicerata</taxon>
        <taxon>Arachnida</taxon>
        <taxon>Acari</taxon>
        <taxon>Parasitiformes</taxon>
        <taxon>Ixodida</taxon>
        <taxon>Ixodoidea</taxon>
        <taxon>Ixodidae</taxon>
        <taxon>Haemaphysalinae</taxon>
        <taxon>Haemaphysalis</taxon>
    </lineage>
</organism>
<dbReference type="Gene3D" id="3.30.1520.10">
    <property type="entry name" value="Phox-like domain"/>
    <property type="match status" value="1"/>
</dbReference>
<dbReference type="SMART" id="SM00312">
    <property type="entry name" value="PX"/>
    <property type="match status" value="1"/>
</dbReference>
<evidence type="ECO:0000256" key="1">
    <source>
        <dbReference type="ARBA" id="ARBA00004146"/>
    </source>
</evidence>
<gene>
    <name evidence="19" type="ORF">HPB48_002266</name>
</gene>
<dbReference type="GO" id="GO:0008333">
    <property type="term" value="P:endosome to lysosome transport"/>
    <property type="evidence" value="ECO:0007669"/>
    <property type="project" value="TreeGrafter"/>
</dbReference>
<dbReference type="GO" id="GO:0035091">
    <property type="term" value="F:phosphatidylinositol binding"/>
    <property type="evidence" value="ECO:0007669"/>
    <property type="project" value="InterPro"/>
</dbReference>
<keyword evidence="12" id="KW-0472">Membrane</keyword>
<feature type="compositionally biased region" description="Basic and acidic residues" evidence="17">
    <location>
        <begin position="29"/>
        <end position="49"/>
    </location>
</feature>
<keyword evidence="8" id="KW-0967">Endosome</keyword>
<feature type="region of interest" description="Disordered" evidence="17">
    <location>
        <begin position="1"/>
        <end position="62"/>
    </location>
</feature>
<evidence type="ECO:0000256" key="14">
    <source>
        <dbReference type="ARBA" id="ARBA00063452"/>
    </source>
</evidence>
<feature type="coiled-coil region" evidence="16">
    <location>
        <begin position="200"/>
        <end position="241"/>
    </location>
</feature>
<protein>
    <recommendedName>
        <fullName evidence="15">Sorting nexin-16</fullName>
    </recommendedName>
</protein>
<dbReference type="CDD" id="cd07276">
    <property type="entry name" value="PX_SNX16"/>
    <property type="match status" value="1"/>
</dbReference>
<comment type="subcellular location">
    <subcellularLocation>
        <location evidence="4">Cytoplasm</location>
    </subcellularLocation>
    <subcellularLocation>
        <location evidence="1">Early endosome membrane</location>
    </subcellularLocation>
    <subcellularLocation>
        <location evidence="3">Late endosome membrane</location>
        <topology evidence="3">Peripheral membrane protein</topology>
        <orientation evidence="3">Cytoplasmic side</orientation>
    </subcellularLocation>
    <subcellularLocation>
        <location evidence="2">Lysosome</location>
    </subcellularLocation>
</comment>
<evidence type="ECO:0000256" key="3">
    <source>
        <dbReference type="ARBA" id="ARBA00004492"/>
    </source>
</evidence>
<dbReference type="Proteomes" id="UP000821853">
    <property type="component" value="Chromosome 1"/>
</dbReference>
<feature type="compositionally biased region" description="Polar residues" evidence="17">
    <location>
        <begin position="1"/>
        <end position="10"/>
    </location>
</feature>
<keyword evidence="6" id="KW-0963">Cytoplasm</keyword>
<keyword evidence="9" id="KW-0653">Protein transport</keyword>
<evidence type="ECO:0000256" key="15">
    <source>
        <dbReference type="ARBA" id="ARBA00071931"/>
    </source>
</evidence>
<dbReference type="InterPro" id="IPR037911">
    <property type="entry name" value="SNX16_PX"/>
</dbReference>
<dbReference type="InterPro" id="IPR001683">
    <property type="entry name" value="PX_dom"/>
</dbReference>
<dbReference type="PROSITE" id="PS50195">
    <property type="entry name" value="PX"/>
    <property type="match status" value="1"/>
</dbReference>
<evidence type="ECO:0000256" key="2">
    <source>
        <dbReference type="ARBA" id="ARBA00004371"/>
    </source>
</evidence>
<keyword evidence="5" id="KW-0813">Transport</keyword>
<dbReference type="PANTHER" id="PTHR22999:SF23">
    <property type="entry name" value="SORTING NEXIN-16"/>
    <property type="match status" value="1"/>
</dbReference>
<dbReference type="GO" id="GO:0031902">
    <property type="term" value="C:late endosome membrane"/>
    <property type="evidence" value="ECO:0007669"/>
    <property type="project" value="UniProtKB-SubCell"/>
</dbReference>
<evidence type="ECO:0000256" key="12">
    <source>
        <dbReference type="ARBA" id="ARBA00023136"/>
    </source>
</evidence>
<accession>A0A9J6FIM5</accession>
<dbReference type="GO" id="GO:0006622">
    <property type="term" value="P:protein targeting to lysosome"/>
    <property type="evidence" value="ECO:0007669"/>
    <property type="project" value="TreeGrafter"/>
</dbReference>
<dbReference type="VEuPathDB" id="VectorBase:HLOH_064356"/>
<evidence type="ECO:0000256" key="17">
    <source>
        <dbReference type="SAM" id="MobiDB-lite"/>
    </source>
</evidence>
<evidence type="ECO:0000256" key="5">
    <source>
        <dbReference type="ARBA" id="ARBA00022448"/>
    </source>
</evidence>
<evidence type="ECO:0000256" key="7">
    <source>
        <dbReference type="ARBA" id="ARBA00022553"/>
    </source>
</evidence>
<comment type="subunit">
    <text evidence="14">Homooligomer. Interacts with EGFR.</text>
</comment>
<evidence type="ECO:0000256" key="9">
    <source>
        <dbReference type="ARBA" id="ARBA00022927"/>
    </source>
</evidence>
<dbReference type="Pfam" id="PF00787">
    <property type="entry name" value="PX"/>
    <property type="match status" value="1"/>
</dbReference>